<dbReference type="RefSeq" id="WP_264014026.1">
    <property type="nucleotide sequence ID" value="NZ_JACKSJ010000148.1"/>
</dbReference>
<evidence type="ECO:0000313" key="4">
    <source>
        <dbReference type="EMBL" id="MCV7171851.1"/>
    </source>
</evidence>
<reference evidence="4" key="1">
    <citation type="submission" date="2020-07" db="EMBL/GenBank/DDBJ databases">
        <authorList>
            <person name="Pettersson B.M.F."/>
            <person name="Behra P.R.K."/>
            <person name="Ramesh M."/>
            <person name="Das S."/>
            <person name="Dasgupta S."/>
            <person name="Kirsebom L.A."/>
        </authorList>
    </citation>
    <scope>NUCLEOTIDE SEQUENCE</scope>
    <source>
        <strain evidence="4">DSM 44615</strain>
    </source>
</reference>
<dbReference type="GO" id="GO:0008374">
    <property type="term" value="F:O-acyltransferase activity"/>
    <property type="evidence" value="ECO:0007669"/>
    <property type="project" value="TreeGrafter"/>
</dbReference>
<dbReference type="CDD" id="cd04647">
    <property type="entry name" value="LbH_MAT_like"/>
    <property type="match status" value="1"/>
</dbReference>
<organism evidence="4 5">
    <name type="scientific">[Mycobacterium] manitobense</name>
    <dbReference type="NCBI Taxonomy" id="190147"/>
    <lineage>
        <taxon>Bacteria</taxon>
        <taxon>Bacillati</taxon>
        <taxon>Actinomycetota</taxon>
        <taxon>Actinomycetes</taxon>
        <taxon>Mycobacteriales</taxon>
        <taxon>Mycobacteriaceae</taxon>
        <taxon>Mycolicibacterium</taxon>
    </lineage>
</organism>
<evidence type="ECO:0000256" key="3">
    <source>
        <dbReference type="ARBA" id="ARBA00022737"/>
    </source>
</evidence>
<protein>
    <submittedName>
        <fullName evidence="4">Acyltransferase</fullName>
    </submittedName>
</protein>
<keyword evidence="5" id="KW-1185">Reference proteome</keyword>
<dbReference type="Proteomes" id="UP001140293">
    <property type="component" value="Unassembled WGS sequence"/>
</dbReference>
<evidence type="ECO:0000256" key="1">
    <source>
        <dbReference type="ARBA" id="ARBA00007274"/>
    </source>
</evidence>
<proteinExistence type="inferred from homology"/>
<evidence type="ECO:0000256" key="2">
    <source>
        <dbReference type="ARBA" id="ARBA00022679"/>
    </source>
</evidence>
<sequence length="166" mass="17303">MTTSAERAISPRLVPLRTAVRKGRLLRMHVMSGRKVRVGKNFSIGGGAHVLSPNFFRVGDDVRIGRDLLCEVDVTIGSGVLISSRVCFIGDDHVIPPAGTPIYPGGGMPGTHIVLEGDNLVGNGTIILGSVVVAYGAVIGAGSLVLHDVPSNAVVAGRPAHVIRTR</sequence>
<dbReference type="EMBL" id="JACKSJ010000148">
    <property type="protein sequence ID" value="MCV7171851.1"/>
    <property type="molecule type" value="Genomic_DNA"/>
</dbReference>
<reference evidence="4" key="2">
    <citation type="journal article" date="2022" name="BMC Genomics">
        <title>Comparative genome analysis of mycobacteria focusing on tRNA and non-coding RNA.</title>
        <authorList>
            <person name="Behra P.R.K."/>
            <person name="Pettersson B.M.F."/>
            <person name="Ramesh M."/>
            <person name="Das S."/>
            <person name="Dasgupta S."/>
            <person name="Kirsebom L.A."/>
        </authorList>
    </citation>
    <scope>NUCLEOTIDE SEQUENCE</scope>
    <source>
        <strain evidence="4">DSM 44615</strain>
    </source>
</reference>
<accession>A0A9X2YR55</accession>
<keyword evidence="4" id="KW-0012">Acyltransferase</keyword>
<name>A0A9X2YR55_9MYCO</name>
<dbReference type="GO" id="GO:0005829">
    <property type="term" value="C:cytosol"/>
    <property type="evidence" value="ECO:0007669"/>
    <property type="project" value="TreeGrafter"/>
</dbReference>
<dbReference type="PROSITE" id="PS00101">
    <property type="entry name" value="HEXAPEP_TRANSFERASES"/>
    <property type="match status" value="1"/>
</dbReference>
<dbReference type="Gene3D" id="2.160.10.10">
    <property type="entry name" value="Hexapeptide repeat proteins"/>
    <property type="match status" value="1"/>
</dbReference>
<dbReference type="PANTHER" id="PTHR23416">
    <property type="entry name" value="SIALIC ACID SYNTHASE-RELATED"/>
    <property type="match status" value="1"/>
</dbReference>
<dbReference type="AlphaFoldDB" id="A0A9X2YR55"/>
<dbReference type="InterPro" id="IPR011004">
    <property type="entry name" value="Trimer_LpxA-like_sf"/>
</dbReference>
<comment type="similarity">
    <text evidence="1">Belongs to the transferase hexapeptide repeat family.</text>
</comment>
<dbReference type="SUPFAM" id="SSF51161">
    <property type="entry name" value="Trimeric LpxA-like enzymes"/>
    <property type="match status" value="1"/>
</dbReference>
<dbReference type="InterPro" id="IPR051159">
    <property type="entry name" value="Hexapeptide_acetyltransf"/>
</dbReference>
<keyword evidence="2" id="KW-0808">Transferase</keyword>
<comment type="caution">
    <text evidence="4">The sequence shown here is derived from an EMBL/GenBank/DDBJ whole genome shotgun (WGS) entry which is preliminary data.</text>
</comment>
<dbReference type="InterPro" id="IPR018357">
    <property type="entry name" value="Hexapep_transf_CS"/>
</dbReference>
<keyword evidence="3" id="KW-0677">Repeat</keyword>
<gene>
    <name evidence="4" type="ORF">H7I41_18210</name>
</gene>
<dbReference type="PANTHER" id="PTHR23416:SF23">
    <property type="entry name" value="ACETYLTRANSFERASE C18B11.09C-RELATED"/>
    <property type="match status" value="1"/>
</dbReference>
<evidence type="ECO:0000313" key="5">
    <source>
        <dbReference type="Proteomes" id="UP001140293"/>
    </source>
</evidence>